<dbReference type="InterPro" id="IPR003661">
    <property type="entry name" value="HisK_dim/P_dom"/>
</dbReference>
<keyword evidence="9" id="KW-0902">Two-component regulatory system</keyword>
<protein>
    <recommendedName>
        <fullName evidence="3">histidine kinase</fullName>
        <ecNumber evidence="3">2.7.13.3</ecNumber>
    </recommendedName>
</protein>
<dbReference type="GO" id="GO:0004673">
    <property type="term" value="F:protein histidine kinase activity"/>
    <property type="evidence" value="ECO:0007669"/>
    <property type="project" value="UniProtKB-EC"/>
</dbReference>
<evidence type="ECO:0000256" key="11">
    <source>
        <dbReference type="SAM" id="Phobius"/>
    </source>
</evidence>
<comment type="caution">
    <text evidence="14">The sequence shown here is derived from an EMBL/GenBank/DDBJ whole genome shotgun (WGS) entry which is preliminary data.</text>
</comment>
<dbReference type="RefSeq" id="WP_086787196.1">
    <property type="nucleotide sequence ID" value="NZ_JAGIOO010000001.1"/>
</dbReference>
<dbReference type="Pfam" id="PF02518">
    <property type="entry name" value="HATPase_c"/>
    <property type="match status" value="1"/>
</dbReference>
<dbReference type="SMART" id="SM00304">
    <property type="entry name" value="HAMP"/>
    <property type="match status" value="1"/>
</dbReference>
<evidence type="ECO:0000313" key="14">
    <source>
        <dbReference type="EMBL" id="MBP2472476.1"/>
    </source>
</evidence>
<evidence type="ECO:0000256" key="6">
    <source>
        <dbReference type="ARBA" id="ARBA00022692"/>
    </source>
</evidence>
<dbReference type="CDD" id="cd00075">
    <property type="entry name" value="HATPase"/>
    <property type="match status" value="1"/>
</dbReference>
<accession>A0ABS5A841</accession>
<organism evidence="14 15">
    <name type="scientific">Crossiella equi</name>
    <dbReference type="NCBI Taxonomy" id="130796"/>
    <lineage>
        <taxon>Bacteria</taxon>
        <taxon>Bacillati</taxon>
        <taxon>Actinomycetota</taxon>
        <taxon>Actinomycetes</taxon>
        <taxon>Pseudonocardiales</taxon>
        <taxon>Pseudonocardiaceae</taxon>
        <taxon>Crossiella</taxon>
    </lineage>
</organism>
<feature type="transmembrane region" description="Helical" evidence="11">
    <location>
        <begin position="12"/>
        <end position="34"/>
    </location>
</feature>
<dbReference type="SUPFAM" id="SSF55874">
    <property type="entry name" value="ATPase domain of HSP90 chaperone/DNA topoisomerase II/histidine kinase"/>
    <property type="match status" value="1"/>
</dbReference>
<dbReference type="InterPro" id="IPR003594">
    <property type="entry name" value="HATPase_dom"/>
</dbReference>
<dbReference type="EC" id="2.7.13.3" evidence="3"/>
<evidence type="ECO:0000256" key="7">
    <source>
        <dbReference type="ARBA" id="ARBA00022777"/>
    </source>
</evidence>
<comment type="catalytic activity">
    <reaction evidence="1">
        <text>ATP + protein L-histidine = ADP + protein N-phospho-L-histidine.</text>
        <dbReference type="EC" id="2.7.13.3"/>
    </reaction>
</comment>
<keyword evidence="8 11" id="KW-1133">Transmembrane helix</keyword>
<evidence type="ECO:0000256" key="4">
    <source>
        <dbReference type="ARBA" id="ARBA00022553"/>
    </source>
</evidence>
<sequence length="436" mass="46403">MRRGTPLHARIAVTGAVAVALTTTLMAVAAYLLVAHELRRNTDLGLQREVTRLSRLSPTAWIPAGPCEYLTAPACAQKVSADGHVTDDAGLPVTDETRAVAAGQRRAYFSQATVAGHPVRMLTSPLADGLAVQVAVRTARTEESLDRVGLALITAGLLGVAVAAAAGYFVARTGMRPVRTLTEAAEAVAASRDPGRTIEVRGTDELARLSTGFNTMLAELDEALAAQRQLVADASHELRTPLTGLRTNLDLLRTPGRLTPAQREAVLDTLHTQATQLTTLVTDLIDLARGEEPVEETDDLRLDLLVEHCAGELGRHWPSVAFRLDLDPVTVNGEPARLSRAVRNLLDNAAKFSPPGGVVTVTTRGRELAVRDTGPGIPEEDLERVFERFYRSPSARSLPGSGLGLAIVGQVARGHGAEVRAERPSGGGTVVRLRFP</sequence>
<feature type="domain" description="Histidine kinase" evidence="12">
    <location>
        <begin position="233"/>
        <end position="436"/>
    </location>
</feature>
<comment type="subcellular location">
    <subcellularLocation>
        <location evidence="2">Cell membrane</location>
    </subcellularLocation>
</comment>
<dbReference type="InterPro" id="IPR036097">
    <property type="entry name" value="HisK_dim/P_sf"/>
</dbReference>
<dbReference type="InterPro" id="IPR004358">
    <property type="entry name" value="Sig_transdc_His_kin-like_C"/>
</dbReference>
<dbReference type="Gene3D" id="6.10.340.10">
    <property type="match status" value="1"/>
</dbReference>
<keyword evidence="4" id="KW-0597">Phosphoprotein</keyword>
<dbReference type="CDD" id="cd00082">
    <property type="entry name" value="HisKA"/>
    <property type="match status" value="1"/>
</dbReference>
<reference evidence="14 15" key="1">
    <citation type="submission" date="2021-03" db="EMBL/GenBank/DDBJ databases">
        <title>Sequencing the genomes of 1000 actinobacteria strains.</title>
        <authorList>
            <person name="Klenk H.-P."/>
        </authorList>
    </citation>
    <scope>NUCLEOTIDE SEQUENCE [LARGE SCALE GENOMIC DNA]</scope>
    <source>
        <strain evidence="14 15">DSM 44580</strain>
    </source>
</reference>
<dbReference type="Pfam" id="PF00672">
    <property type="entry name" value="HAMP"/>
    <property type="match status" value="1"/>
</dbReference>
<keyword evidence="15" id="KW-1185">Reference proteome</keyword>
<keyword evidence="6 11" id="KW-0812">Transmembrane</keyword>
<evidence type="ECO:0000256" key="10">
    <source>
        <dbReference type="ARBA" id="ARBA00023136"/>
    </source>
</evidence>
<dbReference type="InterPro" id="IPR036890">
    <property type="entry name" value="HATPase_C_sf"/>
</dbReference>
<feature type="domain" description="HAMP" evidence="13">
    <location>
        <begin position="172"/>
        <end position="225"/>
    </location>
</feature>
<dbReference type="Proteomes" id="UP001519363">
    <property type="component" value="Unassembled WGS sequence"/>
</dbReference>
<evidence type="ECO:0000313" key="15">
    <source>
        <dbReference type="Proteomes" id="UP001519363"/>
    </source>
</evidence>
<dbReference type="SMART" id="SM00387">
    <property type="entry name" value="HATPase_c"/>
    <property type="match status" value="1"/>
</dbReference>
<evidence type="ECO:0000256" key="5">
    <source>
        <dbReference type="ARBA" id="ARBA00022679"/>
    </source>
</evidence>
<dbReference type="EMBL" id="JAGIOO010000001">
    <property type="protein sequence ID" value="MBP2472476.1"/>
    <property type="molecule type" value="Genomic_DNA"/>
</dbReference>
<evidence type="ECO:0000256" key="1">
    <source>
        <dbReference type="ARBA" id="ARBA00000085"/>
    </source>
</evidence>
<dbReference type="Pfam" id="PF00512">
    <property type="entry name" value="HisKA"/>
    <property type="match status" value="1"/>
</dbReference>
<evidence type="ECO:0000259" key="13">
    <source>
        <dbReference type="PROSITE" id="PS50885"/>
    </source>
</evidence>
<dbReference type="CDD" id="cd06225">
    <property type="entry name" value="HAMP"/>
    <property type="match status" value="1"/>
</dbReference>
<dbReference type="SMART" id="SM00388">
    <property type="entry name" value="HisKA"/>
    <property type="match status" value="1"/>
</dbReference>
<feature type="transmembrane region" description="Helical" evidence="11">
    <location>
        <begin position="148"/>
        <end position="171"/>
    </location>
</feature>
<dbReference type="PANTHER" id="PTHR45436">
    <property type="entry name" value="SENSOR HISTIDINE KINASE YKOH"/>
    <property type="match status" value="1"/>
</dbReference>
<gene>
    <name evidence="14" type="ORF">JOF53_001348</name>
</gene>
<dbReference type="InterPro" id="IPR003660">
    <property type="entry name" value="HAMP_dom"/>
</dbReference>
<evidence type="ECO:0000256" key="2">
    <source>
        <dbReference type="ARBA" id="ARBA00004236"/>
    </source>
</evidence>
<dbReference type="SUPFAM" id="SSF158472">
    <property type="entry name" value="HAMP domain-like"/>
    <property type="match status" value="1"/>
</dbReference>
<evidence type="ECO:0000256" key="8">
    <source>
        <dbReference type="ARBA" id="ARBA00022989"/>
    </source>
</evidence>
<dbReference type="Gene3D" id="1.10.287.130">
    <property type="match status" value="1"/>
</dbReference>
<evidence type="ECO:0000256" key="3">
    <source>
        <dbReference type="ARBA" id="ARBA00012438"/>
    </source>
</evidence>
<evidence type="ECO:0000256" key="9">
    <source>
        <dbReference type="ARBA" id="ARBA00023012"/>
    </source>
</evidence>
<dbReference type="PROSITE" id="PS50109">
    <property type="entry name" value="HIS_KIN"/>
    <property type="match status" value="1"/>
</dbReference>
<keyword evidence="7 14" id="KW-0418">Kinase</keyword>
<proteinExistence type="predicted"/>
<evidence type="ECO:0000259" key="12">
    <source>
        <dbReference type="PROSITE" id="PS50109"/>
    </source>
</evidence>
<dbReference type="SUPFAM" id="SSF47384">
    <property type="entry name" value="Homodimeric domain of signal transducing histidine kinase"/>
    <property type="match status" value="1"/>
</dbReference>
<dbReference type="PRINTS" id="PR00344">
    <property type="entry name" value="BCTRLSENSOR"/>
</dbReference>
<keyword evidence="10 11" id="KW-0472">Membrane</keyword>
<dbReference type="Gene3D" id="3.30.565.10">
    <property type="entry name" value="Histidine kinase-like ATPase, C-terminal domain"/>
    <property type="match status" value="1"/>
</dbReference>
<keyword evidence="5 14" id="KW-0808">Transferase</keyword>
<dbReference type="InterPro" id="IPR050428">
    <property type="entry name" value="TCS_sensor_his_kinase"/>
</dbReference>
<name>A0ABS5A841_9PSEU</name>
<dbReference type="InterPro" id="IPR005467">
    <property type="entry name" value="His_kinase_dom"/>
</dbReference>
<dbReference type="PANTHER" id="PTHR45436:SF5">
    <property type="entry name" value="SENSOR HISTIDINE KINASE TRCS"/>
    <property type="match status" value="1"/>
</dbReference>
<dbReference type="PROSITE" id="PS50885">
    <property type="entry name" value="HAMP"/>
    <property type="match status" value="1"/>
</dbReference>